<dbReference type="GO" id="GO:0003779">
    <property type="term" value="F:actin binding"/>
    <property type="evidence" value="ECO:0007669"/>
    <property type="project" value="UniProtKB-KW"/>
</dbReference>
<feature type="region of interest" description="Disordered" evidence="5">
    <location>
        <begin position="2144"/>
        <end position="2173"/>
    </location>
</feature>
<evidence type="ECO:0000256" key="5">
    <source>
        <dbReference type="SAM" id="MobiDB-lite"/>
    </source>
</evidence>
<proteinExistence type="inferred from homology"/>
<dbReference type="OrthoDB" id="430364at2759"/>
<feature type="region of interest" description="Disordered" evidence="5">
    <location>
        <begin position="2018"/>
        <end position="2075"/>
    </location>
</feature>
<accession>A0A6P8R0S9</accession>
<keyword evidence="3" id="KW-0677">Repeat</keyword>
<dbReference type="InterPro" id="IPR011993">
    <property type="entry name" value="PH-like_dom_sf"/>
</dbReference>
<feature type="compositionally biased region" description="Basic and acidic residues" evidence="5">
    <location>
        <begin position="149"/>
        <end position="163"/>
    </location>
</feature>
<sequence length="2173" mass="245325">MSGNKVNKVQPFCISTKLSPPRSGAAEEACTLHQNLRDRVSPYLARAQVAPFPQRPFLVASLGCHRNHTVEENRLNQVSPVRTITKITLSNSHWEPRAQAELEELERRPQVPHKNLNNNNSCRSRGMEPASFTGVTCETRPKTRIKVLVGKDREEDDKERETKQPPAAQMNLDHFPFQRVEEHLMSKQNSGPDSVKKDQGQLLKQGANSQGRALEGAWNLQEFHKMADQLEAWIRGKEEKPSLAGLLADSGDKMYLTRRILDLKQEQQQFKHLHDDMNNLAQKLEKHGKSDSKGTSARRKHINKMWLRVQGTLKEHQEILQLALEASSFYQQADTLLQAMDSQRKIICRLRIQGDPESCGDQDLRDIAGQVMMLDVMVSQLSSVHPSLATRVILRHQQVRESWAQLQEAARSKTLALTARRGDFDGSVIHSLTSERAEDSDTGMQLQGTVEPDLQRAPSLSPANLVQRGPVICCELMEGKEHSLERKIREPGNDVVCEDLINLTKKKPALDTEAQKVRTQREKQLYNFCQTAASLLSCLRENICLIIRWSETENAENLEEVRRQHEAVRQAIACNQSRMQMVMQEGRNLLGLGSPACTKVEKILRDLEALWGELKKRHEESEIALQETDEAQRLLEVLTEADEWFQTTAESLSETVEMLSPEQVRNNLQETSTLDTEVLTRGITLQMLREQTSRIAHAGNSLAGTIHRKLEVVEEKYRLVRDSLRHRTSELRDALVLAEFLQNVQMEEGLKHRNLVPMCSHISPGTEGQPRRCQEYVDPKSCSLDELQEAVRLLNEAVQQRERVVAAARETENLLHVLPNISNRIRSTQSVAEQLSRDIGRIQREIADVKDKTCLRDLQELQRQQHDIEFAVSDVLRTEVRALRHRFAVLQDLCPSRAQGVEECMQESLQAWEELKQRVTGNQSRLQHITQLREFCGTYQAIMSWAQDARSEILTEEQDSEGLSVAQRQEMAQAIQRKIQRFQELVAAGAKLITQDHFLADTIKERVEEVRQQLGWVLMHWRSLRNQRDQKRTKAALSNSALSVSEVFRDGCAEIPREQEFLMARSPNVFMLSESSGCPGEPSTLDTVPSMQFPITETKLVSPLPPQPLQDGPGSHETLMEQKNRSGRSPFLGQETSGEALTLTPSEIPGVLTPQSTSGSLGKTVNLFLRVKKQQMEIEEKSRRDGNSQQVSTYMHMKDMKREGGAASQSLTMPLPSKKVQSKVYLTPVPADSNRTPFHTLPSISSNAILNSLKRKEKAEKEAQRLTVQRIKGTNPNCTRPMPRDTEHHTWPLQHNRRKGHGLHPVSEELLDYLKNPPTRDTGTEFRSVRPVFDFSPSTFKSRTLSLGDSRPAQKHVSCRHLSLGSILSIIVPKDLNLLGNCQDAIKITPQEVGEKQEAEMCTGLQLSRPVHRGSDSSTGRAMFESPRVQSKRHSVAGGRQKIQGDGMSCAPQDKSTWSENLSLSSIDLYKPQKFSTGEEGRITQGQHHAGEDFLNLGLSRTNILHEEVVPEWDRLTAVLSTPTNKDRSPTDKPTCCTSSNQKEIIPKQCASSPKRHSEHHTCSTMAGPVGIRVCEDPETRRDQLELISFIKDEEQCLTGSSPESTLLLPLVNVGFKASNRLSVFDYEVDHQEDDESKAIKSNGCRPLIVLPKPKVIIPASAMASSDVLHPNHSLFQEVEEELEDIWNKVETLEQTSCSDRAPQIAKTKREEGTYKPQTQVCEQLVVTSANDMAVVKFVLPSSAQNKKREGERGKSVCADPRECNIQEEPRETFSCKKEISFQQMLSNDCVPDVVRSPCTPNQLKHSYKSQEEEVKDPDRAESPRTAEFLLMEGTLEKKHMLQQGGKKAACRTWGTNHAMLVRRTLCFYQDRKDSTKSSVSVMSLTLTGAICFLEVQYTKKPNVFRLCLADGSEYLLQAPSTALTQDWVSKIQHNAGVGEDDPFPSALQVPEEKSCLAAGVGHHQPVPTHSKDIPRLPRSRARQHLPQHLEAKEDPAQPKDIFLLQAVGKELPRWLPTGSQRLKANGSHDNGSVLSTEERRSRSFSTGTQQKLTSDSTSEEATEAGNSTIPTLYNRNRCHSSGANEDPSLQKEMQSRISRRTRMAGNQQQEKDHKVMPWAKESYELKPQDQQKVRGLKIKPWDKQAGRNWDQQQIPAQAKNRSIFKKFFQKKD</sequence>
<keyword evidence="4" id="KW-0009">Actin-binding</keyword>
<feature type="domain" description="PH" evidence="6">
    <location>
        <begin position="1829"/>
        <end position="1937"/>
    </location>
</feature>
<evidence type="ECO:0000313" key="8">
    <source>
        <dbReference type="RefSeq" id="XP_033793568.1"/>
    </source>
</evidence>
<dbReference type="PRINTS" id="PR00683">
    <property type="entry name" value="SPECTRINPH"/>
</dbReference>
<dbReference type="InterPro" id="IPR001849">
    <property type="entry name" value="PH_domain"/>
</dbReference>
<keyword evidence="7" id="KW-1185">Reference proteome</keyword>
<evidence type="ECO:0000256" key="1">
    <source>
        <dbReference type="ARBA" id="ARBA00006826"/>
    </source>
</evidence>
<dbReference type="PROSITE" id="PS50003">
    <property type="entry name" value="PH_DOMAIN"/>
    <property type="match status" value="1"/>
</dbReference>
<organism evidence="7 8">
    <name type="scientific">Geotrypetes seraphini</name>
    <name type="common">Gaboon caecilian</name>
    <name type="synonym">Caecilia seraphini</name>
    <dbReference type="NCBI Taxonomy" id="260995"/>
    <lineage>
        <taxon>Eukaryota</taxon>
        <taxon>Metazoa</taxon>
        <taxon>Chordata</taxon>
        <taxon>Craniata</taxon>
        <taxon>Vertebrata</taxon>
        <taxon>Euteleostomi</taxon>
        <taxon>Amphibia</taxon>
        <taxon>Gymnophiona</taxon>
        <taxon>Geotrypetes</taxon>
    </lineage>
</organism>
<evidence type="ECO:0000259" key="6">
    <source>
        <dbReference type="PROSITE" id="PS50003"/>
    </source>
</evidence>
<feature type="region of interest" description="Disordered" evidence="5">
    <location>
        <begin position="1959"/>
        <end position="1978"/>
    </location>
</feature>
<name>A0A6P8R0S9_GEOSA</name>
<dbReference type="InterPro" id="IPR018159">
    <property type="entry name" value="Spectrin/alpha-actinin"/>
</dbReference>
<dbReference type="FunFam" id="2.30.29.30:FF:000024">
    <property type="entry name" value="Spectrin beta chain"/>
    <property type="match status" value="1"/>
</dbReference>
<feature type="compositionally biased region" description="Basic residues" evidence="5">
    <location>
        <begin position="2163"/>
        <end position="2173"/>
    </location>
</feature>
<keyword evidence="2" id="KW-0117">Actin capping</keyword>
<feature type="region of interest" description="Disordered" evidence="5">
    <location>
        <begin position="1801"/>
        <end position="1822"/>
    </location>
</feature>
<evidence type="ECO:0000256" key="3">
    <source>
        <dbReference type="ARBA" id="ARBA00022737"/>
    </source>
</evidence>
<comment type="similarity">
    <text evidence="1">Belongs to the spectrin family.</text>
</comment>
<dbReference type="Pfam" id="PF15410">
    <property type="entry name" value="PH_9"/>
    <property type="match status" value="1"/>
</dbReference>
<dbReference type="PANTHER" id="PTHR11915">
    <property type="entry name" value="SPECTRIN/FILAMIN RELATED CYTOSKELETAL PROTEIN"/>
    <property type="match status" value="1"/>
</dbReference>
<dbReference type="Gene3D" id="1.20.58.60">
    <property type="match status" value="5"/>
</dbReference>
<dbReference type="Gene3D" id="2.30.29.30">
    <property type="entry name" value="Pleckstrin-homology domain (PH domain)/Phosphotyrosine-binding domain (PTB)"/>
    <property type="match status" value="1"/>
</dbReference>
<feature type="compositionally biased region" description="Polar residues" evidence="5">
    <location>
        <begin position="2018"/>
        <end position="2035"/>
    </location>
</feature>
<evidence type="ECO:0000256" key="2">
    <source>
        <dbReference type="ARBA" id="ARBA00022467"/>
    </source>
</evidence>
<dbReference type="GO" id="GO:0005543">
    <property type="term" value="F:phospholipid binding"/>
    <property type="evidence" value="ECO:0007669"/>
    <property type="project" value="InterPro"/>
</dbReference>
<feature type="region of interest" description="Disordered" evidence="5">
    <location>
        <begin position="149"/>
        <end position="170"/>
    </location>
</feature>
<feature type="compositionally biased region" description="Polar residues" evidence="5">
    <location>
        <begin position="2065"/>
        <end position="2075"/>
    </location>
</feature>
<dbReference type="SMART" id="SM00233">
    <property type="entry name" value="PH"/>
    <property type="match status" value="1"/>
</dbReference>
<dbReference type="KEGG" id="gsh:117357306"/>
<gene>
    <name evidence="8" type="primary">LOC117357306</name>
</gene>
<dbReference type="InParanoid" id="A0A6P8R0S9"/>
<dbReference type="SUPFAM" id="SSF50729">
    <property type="entry name" value="PH domain-like"/>
    <property type="match status" value="1"/>
</dbReference>
<protein>
    <submittedName>
        <fullName evidence="8">Uncharacterized protein LOC117357306</fullName>
    </submittedName>
</protein>
<dbReference type="Pfam" id="PF00435">
    <property type="entry name" value="Spectrin"/>
    <property type="match status" value="2"/>
</dbReference>
<evidence type="ECO:0000313" key="7">
    <source>
        <dbReference type="Proteomes" id="UP000515159"/>
    </source>
</evidence>
<feature type="region of interest" description="Disordered" evidence="5">
    <location>
        <begin position="1409"/>
        <end position="1455"/>
    </location>
</feature>
<dbReference type="CDD" id="cd00176">
    <property type="entry name" value="SPEC"/>
    <property type="match status" value="3"/>
</dbReference>
<dbReference type="InterPro" id="IPR001605">
    <property type="entry name" value="PH_dom-spectrin-type"/>
</dbReference>
<dbReference type="GO" id="GO:0051693">
    <property type="term" value="P:actin filament capping"/>
    <property type="evidence" value="ECO:0007669"/>
    <property type="project" value="UniProtKB-KW"/>
</dbReference>
<dbReference type="SMART" id="SM00150">
    <property type="entry name" value="SPEC"/>
    <property type="match status" value="6"/>
</dbReference>
<dbReference type="Proteomes" id="UP000515159">
    <property type="component" value="Chromosome 3"/>
</dbReference>
<dbReference type="SUPFAM" id="SSF46966">
    <property type="entry name" value="Spectrin repeat"/>
    <property type="match status" value="4"/>
</dbReference>
<evidence type="ECO:0000256" key="4">
    <source>
        <dbReference type="ARBA" id="ARBA00023203"/>
    </source>
</evidence>
<feature type="compositionally biased region" description="Basic and acidic residues" evidence="5">
    <location>
        <begin position="1809"/>
        <end position="1822"/>
    </location>
</feature>
<dbReference type="GeneID" id="117357306"/>
<reference evidence="8" key="1">
    <citation type="submission" date="2025-08" db="UniProtKB">
        <authorList>
            <consortium name="RefSeq"/>
        </authorList>
    </citation>
    <scope>IDENTIFICATION</scope>
</reference>
<dbReference type="InterPro" id="IPR002017">
    <property type="entry name" value="Spectrin_repeat"/>
</dbReference>
<feature type="region of interest" description="Disordered" evidence="5">
    <location>
        <begin position="1100"/>
        <end position="1134"/>
    </location>
</feature>
<dbReference type="InterPro" id="IPR041681">
    <property type="entry name" value="PH_9"/>
</dbReference>
<feature type="compositionally biased region" description="Polar residues" evidence="5">
    <location>
        <begin position="2048"/>
        <end position="2057"/>
    </location>
</feature>
<dbReference type="RefSeq" id="XP_033793568.1">
    <property type="nucleotide sequence ID" value="XM_033937677.1"/>
</dbReference>